<proteinExistence type="predicted"/>
<feature type="region of interest" description="Disordered" evidence="1">
    <location>
        <begin position="335"/>
        <end position="364"/>
    </location>
</feature>
<evidence type="ECO:0000313" key="4">
    <source>
        <dbReference type="Proteomes" id="UP000541558"/>
    </source>
</evidence>
<protein>
    <recommendedName>
        <fullName evidence="2">DDE-1 domain-containing protein</fullName>
    </recommendedName>
</protein>
<feature type="compositionally biased region" description="Basic residues" evidence="1">
    <location>
        <begin position="586"/>
        <end position="598"/>
    </location>
</feature>
<dbReference type="EMBL" id="JAACJK010000174">
    <property type="protein sequence ID" value="KAF5319127.1"/>
    <property type="molecule type" value="Genomic_DNA"/>
</dbReference>
<accession>A0A8H5B9K1</accession>
<dbReference type="GO" id="GO:0005634">
    <property type="term" value="C:nucleus"/>
    <property type="evidence" value="ECO:0007669"/>
    <property type="project" value="TreeGrafter"/>
</dbReference>
<dbReference type="InterPro" id="IPR036397">
    <property type="entry name" value="RNaseH_sf"/>
</dbReference>
<evidence type="ECO:0000259" key="2">
    <source>
        <dbReference type="Pfam" id="PF03184"/>
    </source>
</evidence>
<dbReference type="OrthoDB" id="2917041at2759"/>
<name>A0A8H5B9K1_9AGAR</name>
<gene>
    <name evidence="3" type="ORF">D9611_014093</name>
</gene>
<dbReference type="PANTHER" id="PTHR19303">
    <property type="entry name" value="TRANSPOSON"/>
    <property type="match status" value="1"/>
</dbReference>
<dbReference type="InterPro" id="IPR050863">
    <property type="entry name" value="CenT-Element_Derived"/>
</dbReference>
<dbReference type="Gene3D" id="3.30.420.10">
    <property type="entry name" value="Ribonuclease H-like superfamily/Ribonuclease H"/>
    <property type="match status" value="1"/>
</dbReference>
<evidence type="ECO:0000256" key="1">
    <source>
        <dbReference type="SAM" id="MobiDB-lite"/>
    </source>
</evidence>
<dbReference type="AlphaFoldDB" id="A0A8H5B9K1"/>
<feature type="compositionally biased region" description="Polar residues" evidence="1">
    <location>
        <begin position="355"/>
        <end position="364"/>
    </location>
</feature>
<dbReference type="Proteomes" id="UP000541558">
    <property type="component" value="Unassembled WGS sequence"/>
</dbReference>
<keyword evidence="4" id="KW-1185">Reference proteome</keyword>
<dbReference type="InterPro" id="IPR004875">
    <property type="entry name" value="DDE_SF_endonuclease_dom"/>
</dbReference>
<sequence>MDVGKYANLLLQTREGPGYEPVGDTWIYRFLSRHNEHLQSLWSKSLDTQRAQSLNPEAVKSWFDVVEKFVVEAGVEPENLYGMDESGFPMAYEGTDRVVGARGTKTQHQQGGADRENTTAVVTICADGTTVQPLLIFKGMYIKDDWIKGNSIGAYVTTSEKGWTDTKIGCNWLEHIFEPATREKAGGRTRVLLLDGHSSHYSIRFIEIARRHNIVLLGYPAHCTHALQGLDVVCFARMKENWKRELMRFNDEHRRAADKNQFTYLFSRAYQKSFTIPTTKVAFRVTGVHPFCRTVITEKQLKPSITTSTKGSFPLPQPSPVRAVMAAMASRPPTAFDLSPSTHTRHGRAHDNIPETMTSPSTPSLRRTAAHLDADPTLYTPSKRMRSMYAALASTSSGSILLSKAKITSSTPILDPMIEDLPPLEQPDWSLARTVTANMSYEQLVHENERLRTHLTHAAKLHHAQEGIIEGAHATMVIQNLHLQKLNGALYGKEKQREGSGRRLVIDSSKGQVFSSDEVLEGLRLQEEEKKAKEAAKLARADTRAAKKDAKAKLEAEWVEIKRKHAEMVAEWELTCTKLQAEGVPKKNHPRKLTRPRKPTLPDDYAAAGDDDDDEDDEEEMD</sequence>
<organism evidence="3 4">
    <name type="scientific">Ephemerocybe angulata</name>
    <dbReference type="NCBI Taxonomy" id="980116"/>
    <lineage>
        <taxon>Eukaryota</taxon>
        <taxon>Fungi</taxon>
        <taxon>Dikarya</taxon>
        <taxon>Basidiomycota</taxon>
        <taxon>Agaricomycotina</taxon>
        <taxon>Agaricomycetes</taxon>
        <taxon>Agaricomycetidae</taxon>
        <taxon>Agaricales</taxon>
        <taxon>Agaricineae</taxon>
        <taxon>Psathyrellaceae</taxon>
        <taxon>Ephemerocybe</taxon>
    </lineage>
</organism>
<feature type="domain" description="DDE-1" evidence="2">
    <location>
        <begin position="119"/>
        <end position="264"/>
    </location>
</feature>
<dbReference type="GO" id="GO:0003677">
    <property type="term" value="F:DNA binding"/>
    <property type="evidence" value="ECO:0007669"/>
    <property type="project" value="TreeGrafter"/>
</dbReference>
<comment type="caution">
    <text evidence="3">The sequence shown here is derived from an EMBL/GenBank/DDBJ whole genome shotgun (WGS) entry which is preliminary data.</text>
</comment>
<reference evidence="3 4" key="1">
    <citation type="journal article" date="2020" name="ISME J.">
        <title>Uncovering the hidden diversity of litter-decomposition mechanisms in mushroom-forming fungi.</title>
        <authorList>
            <person name="Floudas D."/>
            <person name="Bentzer J."/>
            <person name="Ahren D."/>
            <person name="Johansson T."/>
            <person name="Persson P."/>
            <person name="Tunlid A."/>
        </authorList>
    </citation>
    <scope>NUCLEOTIDE SEQUENCE [LARGE SCALE GENOMIC DNA]</scope>
    <source>
        <strain evidence="3 4">CBS 175.51</strain>
    </source>
</reference>
<feature type="compositionally biased region" description="Acidic residues" evidence="1">
    <location>
        <begin position="609"/>
        <end position="622"/>
    </location>
</feature>
<dbReference type="Pfam" id="PF03184">
    <property type="entry name" value="DDE_1"/>
    <property type="match status" value="1"/>
</dbReference>
<feature type="region of interest" description="Disordered" evidence="1">
    <location>
        <begin position="581"/>
        <end position="622"/>
    </location>
</feature>
<evidence type="ECO:0000313" key="3">
    <source>
        <dbReference type="EMBL" id="KAF5319127.1"/>
    </source>
</evidence>
<dbReference type="PANTHER" id="PTHR19303:SF74">
    <property type="entry name" value="POGO TRANSPOSABLE ELEMENT WITH KRAB DOMAIN"/>
    <property type="match status" value="1"/>
</dbReference>